<dbReference type="Proteomes" id="UP001341840">
    <property type="component" value="Unassembled WGS sequence"/>
</dbReference>
<proteinExistence type="predicted"/>
<protein>
    <submittedName>
        <fullName evidence="1">Uncharacterized protein</fullName>
    </submittedName>
</protein>
<organism evidence="1 2">
    <name type="scientific">Stylosanthes scabra</name>
    <dbReference type="NCBI Taxonomy" id="79078"/>
    <lineage>
        <taxon>Eukaryota</taxon>
        <taxon>Viridiplantae</taxon>
        <taxon>Streptophyta</taxon>
        <taxon>Embryophyta</taxon>
        <taxon>Tracheophyta</taxon>
        <taxon>Spermatophyta</taxon>
        <taxon>Magnoliopsida</taxon>
        <taxon>eudicotyledons</taxon>
        <taxon>Gunneridae</taxon>
        <taxon>Pentapetalae</taxon>
        <taxon>rosids</taxon>
        <taxon>fabids</taxon>
        <taxon>Fabales</taxon>
        <taxon>Fabaceae</taxon>
        <taxon>Papilionoideae</taxon>
        <taxon>50 kb inversion clade</taxon>
        <taxon>dalbergioids sensu lato</taxon>
        <taxon>Dalbergieae</taxon>
        <taxon>Pterocarpus clade</taxon>
        <taxon>Stylosanthes</taxon>
    </lineage>
</organism>
<sequence>MAQISLHLHRAVHIRHQCVDDAFSLFMNSLDGRRGGSDQENCAPDTYTPSDYDRRIDEKLINAGLYHISQIRGYRDVTGRGNDIWVEFAWSSGDWLDRD</sequence>
<name>A0ABU6VG69_9FABA</name>
<comment type="caution">
    <text evidence="1">The sequence shown here is derived from an EMBL/GenBank/DDBJ whole genome shotgun (WGS) entry which is preliminary data.</text>
</comment>
<evidence type="ECO:0000313" key="1">
    <source>
        <dbReference type="EMBL" id="MED6171942.1"/>
    </source>
</evidence>
<evidence type="ECO:0000313" key="2">
    <source>
        <dbReference type="Proteomes" id="UP001341840"/>
    </source>
</evidence>
<gene>
    <name evidence="1" type="ORF">PIB30_045635</name>
</gene>
<accession>A0ABU6VG69</accession>
<reference evidence="1 2" key="1">
    <citation type="journal article" date="2023" name="Plants (Basel)">
        <title>Bridging the Gap: Combining Genomics and Transcriptomics Approaches to Understand Stylosanthes scabra, an Orphan Legume from the Brazilian Caatinga.</title>
        <authorList>
            <person name="Ferreira-Neto J.R.C."/>
            <person name="da Silva M.D."/>
            <person name="Binneck E."/>
            <person name="de Melo N.F."/>
            <person name="da Silva R.H."/>
            <person name="de Melo A.L.T.M."/>
            <person name="Pandolfi V."/>
            <person name="Bustamante F.O."/>
            <person name="Brasileiro-Vidal A.C."/>
            <person name="Benko-Iseppon A.M."/>
        </authorList>
    </citation>
    <scope>NUCLEOTIDE SEQUENCE [LARGE SCALE GENOMIC DNA]</scope>
    <source>
        <tissue evidence="1">Leaves</tissue>
    </source>
</reference>
<dbReference type="EMBL" id="JASCZI010151314">
    <property type="protein sequence ID" value="MED6171942.1"/>
    <property type="molecule type" value="Genomic_DNA"/>
</dbReference>
<keyword evidence="2" id="KW-1185">Reference proteome</keyword>